<keyword evidence="1" id="KW-0812">Transmembrane</keyword>
<protein>
    <recommendedName>
        <fullName evidence="2">FHA domain-containing protein</fullName>
    </recommendedName>
</protein>
<keyword evidence="1" id="KW-0472">Membrane</keyword>
<dbReference type="InterPro" id="IPR008984">
    <property type="entry name" value="SMAD_FHA_dom_sf"/>
</dbReference>
<dbReference type="EMBL" id="ADMC01000008">
    <property type="protein sequence ID" value="EHP49966.1"/>
    <property type="molecule type" value="Genomic_DNA"/>
</dbReference>
<dbReference type="RefSeq" id="WP_009135900.1">
    <property type="nucleotide sequence ID" value="NZ_JH594596.1"/>
</dbReference>
<organism evidence="3 4">
    <name type="scientific">Odoribacter laneus YIT 12061</name>
    <dbReference type="NCBI Taxonomy" id="742817"/>
    <lineage>
        <taxon>Bacteria</taxon>
        <taxon>Pseudomonadati</taxon>
        <taxon>Bacteroidota</taxon>
        <taxon>Bacteroidia</taxon>
        <taxon>Bacteroidales</taxon>
        <taxon>Odoribacteraceae</taxon>
        <taxon>Odoribacter</taxon>
    </lineage>
</organism>
<dbReference type="SUPFAM" id="SSF50494">
    <property type="entry name" value="Trypsin-like serine proteases"/>
    <property type="match status" value="1"/>
</dbReference>
<evidence type="ECO:0000313" key="3">
    <source>
        <dbReference type="EMBL" id="EHP49966.1"/>
    </source>
</evidence>
<dbReference type="Proteomes" id="UP000004892">
    <property type="component" value="Unassembled WGS sequence"/>
</dbReference>
<comment type="caution">
    <text evidence="3">The sequence shown here is derived from an EMBL/GenBank/DDBJ whole genome shotgun (WGS) entry which is preliminary data.</text>
</comment>
<evidence type="ECO:0000259" key="2">
    <source>
        <dbReference type="PROSITE" id="PS50006"/>
    </source>
</evidence>
<dbReference type="SMART" id="SM00240">
    <property type="entry name" value="FHA"/>
    <property type="match status" value="1"/>
</dbReference>
<dbReference type="PROSITE" id="PS50006">
    <property type="entry name" value="FHA_DOMAIN"/>
    <property type="match status" value="1"/>
</dbReference>
<dbReference type="STRING" id="742817.HMPREF9449_00752"/>
<evidence type="ECO:0000256" key="1">
    <source>
        <dbReference type="SAM" id="Phobius"/>
    </source>
</evidence>
<accession>H1DER6</accession>
<proteinExistence type="predicted"/>
<dbReference type="Pfam" id="PF00498">
    <property type="entry name" value="FHA"/>
    <property type="match status" value="1"/>
</dbReference>
<sequence>MAQPTNTYKRSLSASVGAGMSSIFGGSGRRYYILEHKVSTRFHKAGESQEIIVDQIELGRDPKCQVRFDESFKTVSRRHAAIVKDGDNWKLVQLSQTNSTYLNGRKVQKEWYLQNGDEIQLSTNGPKLGFIIPQGEKGLVKSIGLSHRLSLFRQQALRPYKQAITALSVVLVLAVGGLISWNYIQHKEFTQENKALAARFQRELGVQDSIRRQELARRDAEYAEQHRQDSIRYAREIARYASQTRNYSIPTLLDQACKDVYFLQVDKVVLTDGNQEWVLNRKNPVGRAEDGSYIFEKDENGVDKEYKFGWTGTGFLLNDGRFVTARHCIEGWLYNDFSGDCGGDIFNAHTLAESMDNYKIVCYLKAFSSISNQVFELKSTDFTIDRSKDKKIAVGVFEDGSPRYARLVFPARAEDSDDMWGTDWAYTTNTGGHRGELAPDAALSQNLLPSVKLYALGFPQGIGVQDGSQEQIQPIISEMTTARRGLSSSGCILHSSGTDHGNSGGPIMALKDDGKLVVIGIVSRGDIRTEQFNWAVPICSIY</sequence>
<dbReference type="PATRIC" id="fig|742817.3.peg.804"/>
<name>H1DER6_9BACT</name>
<dbReference type="InterPro" id="IPR000253">
    <property type="entry name" value="FHA_dom"/>
</dbReference>
<dbReference type="SUPFAM" id="SSF49879">
    <property type="entry name" value="SMAD/FHA domain"/>
    <property type="match status" value="1"/>
</dbReference>
<dbReference type="AlphaFoldDB" id="H1DER6"/>
<dbReference type="CDD" id="cd00060">
    <property type="entry name" value="FHA"/>
    <property type="match status" value="1"/>
</dbReference>
<reference evidence="3 4" key="1">
    <citation type="submission" date="2012-01" db="EMBL/GenBank/DDBJ databases">
        <title>The Genome Sequence of Odoribacter laneus YIT 12061.</title>
        <authorList>
            <consortium name="The Broad Institute Genome Sequencing Platform"/>
            <person name="Earl A."/>
            <person name="Ward D."/>
            <person name="Feldgarden M."/>
            <person name="Gevers D."/>
            <person name="Morotomi M."/>
            <person name="Young S.K."/>
            <person name="Zeng Q."/>
            <person name="Gargeya S."/>
            <person name="Fitzgerald M."/>
            <person name="Haas B."/>
            <person name="Abouelleil A."/>
            <person name="Alvarado L."/>
            <person name="Arachchi H.M."/>
            <person name="Berlin A."/>
            <person name="Chapman S.B."/>
            <person name="Gearin G."/>
            <person name="Goldberg J."/>
            <person name="Griggs A."/>
            <person name="Gujja S."/>
            <person name="Hansen M."/>
            <person name="Heiman D."/>
            <person name="Howarth C."/>
            <person name="Larimer J."/>
            <person name="Lui A."/>
            <person name="MacDonald P.J.P."/>
            <person name="McCowen C."/>
            <person name="Montmayeur A."/>
            <person name="Murphy C."/>
            <person name="Neiman D."/>
            <person name="Pearson M."/>
            <person name="Priest M."/>
            <person name="Roberts A."/>
            <person name="Saif S."/>
            <person name="Shea T."/>
            <person name="Sisk P."/>
            <person name="Stolte C."/>
            <person name="Sykes S."/>
            <person name="Wortman J."/>
            <person name="Nusbaum C."/>
            <person name="Birren B."/>
        </authorList>
    </citation>
    <scope>NUCLEOTIDE SEQUENCE [LARGE SCALE GENOMIC DNA]</scope>
    <source>
        <strain evidence="3 4">YIT 12061</strain>
    </source>
</reference>
<keyword evidence="1" id="KW-1133">Transmembrane helix</keyword>
<dbReference type="Gene3D" id="2.60.200.20">
    <property type="match status" value="1"/>
</dbReference>
<evidence type="ECO:0000313" key="4">
    <source>
        <dbReference type="Proteomes" id="UP000004892"/>
    </source>
</evidence>
<dbReference type="eggNOG" id="COG1716">
    <property type="taxonomic scope" value="Bacteria"/>
</dbReference>
<dbReference type="HOGENOM" id="CLU_469834_0_0_10"/>
<dbReference type="InterPro" id="IPR043504">
    <property type="entry name" value="Peptidase_S1_PA_chymotrypsin"/>
</dbReference>
<gene>
    <name evidence="3" type="ORF">HMPREF9449_00752</name>
</gene>
<dbReference type="GeneID" id="98070636"/>
<feature type="transmembrane region" description="Helical" evidence="1">
    <location>
        <begin position="163"/>
        <end position="184"/>
    </location>
</feature>
<feature type="domain" description="FHA" evidence="2">
    <location>
        <begin position="56"/>
        <end position="107"/>
    </location>
</feature>
<dbReference type="Gene3D" id="2.40.10.10">
    <property type="entry name" value="Trypsin-like serine proteases"/>
    <property type="match status" value="1"/>
</dbReference>
<keyword evidence="4" id="KW-1185">Reference proteome</keyword>
<dbReference type="InterPro" id="IPR009003">
    <property type="entry name" value="Peptidase_S1_PA"/>
</dbReference>